<dbReference type="AlphaFoldDB" id="A0ABD3PTW8"/>
<dbReference type="EMBL" id="JABMIG020000117">
    <property type="protein sequence ID" value="KAL3791156.1"/>
    <property type="molecule type" value="Genomic_DNA"/>
</dbReference>
<evidence type="ECO:0000313" key="2">
    <source>
        <dbReference type="EMBL" id="KAL3791156.1"/>
    </source>
</evidence>
<name>A0ABD3PTW8_9STRA</name>
<evidence type="ECO:0000313" key="3">
    <source>
        <dbReference type="Proteomes" id="UP001516023"/>
    </source>
</evidence>
<dbReference type="Proteomes" id="UP001516023">
    <property type="component" value="Unassembled WGS sequence"/>
</dbReference>
<accession>A0ABD3PTW8</accession>
<gene>
    <name evidence="2" type="ORF">HJC23_000576</name>
</gene>
<proteinExistence type="predicted"/>
<protein>
    <submittedName>
        <fullName evidence="2">Uncharacterized protein</fullName>
    </submittedName>
</protein>
<comment type="caution">
    <text evidence="2">The sequence shown here is derived from an EMBL/GenBank/DDBJ whole genome shotgun (WGS) entry which is preliminary data.</text>
</comment>
<organism evidence="2 3">
    <name type="scientific">Cyclotella cryptica</name>
    <dbReference type="NCBI Taxonomy" id="29204"/>
    <lineage>
        <taxon>Eukaryota</taxon>
        <taxon>Sar</taxon>
        <taxon>Stramenopiles</taxon>
        <taxon>Ochrophyta</taxon>
        <taxon>Bacillariophyta</taxon>
        <taxon>Coscinodiscophyceae</taxon>
        <taxon>Thalassiosirophycidae</taxon>
        <taxon>Stephanodiscales</taxon>
        <taxon>Stephanodiscaceae</taxon>
        <taxon>Cyclotella</taxon>
    </lineage>
</organism>
<feature type="region of interest" description="Disordered" evidence="1">
    <location>
        <begin position="155"/>
        <end position="181"/>
    </location>
</feature>
<feature type="compositionally biased region" description="Basic and acidic residues" evidence="1">
    <location>
        <begin position="155"/>
        <end position="168"/>
    </location>
</feature>
<reference evidence="2 3" key="1">
    <citation type="journal article" date="2020" name="G3 (Bethesda)">
        <title>Improved Reference Genome for Cyclotella cryptica CCMP332, a Model for Cell Wall Morphogenesis, Salinity Adaptation, and Lipid Production in Diatoms (Bacillariophyta).</title>
        <authorList>
            <person name="Roberts W.R."/>
            <person name="Downey K.M."/>
            <person name="Ruck E.C."/>
            <person name="Traller J.C."/>
            <person name="Alverson A.J."/>
        </authorList>
    </citation>
    <scope>NUCLEOTIDE SEQUENCE [LARGE SCALE GENOMIC DNA]</scope>
    <source>
        <strain evidence="2 3">CCMP332</strain>
    </source>
</reference>
<evidence type="ECO:0000256" key="1">
    <source>
        <dbReference type="SAM" id="MobiDB-lite"/>
    </source>
</evidence>
<sequence>MVIQNTMLYKEACIWSLRGAYETVRNKKQQPSSNKKRAQPQQRTPFATIATISIVMSHELITRKYPRCIATISAGFEKGDFLVREEKGQRVYFDFFEEAFNYIAAKGYSRMPKGEEAEWMDLMESIHASVKGGMKYNTGRLLMVLHKPLIPHKGDEYDESMRGGRGYEEPDMEGQAMLPMP</sequence>
<keyword evidence="3" id="KW-1185">Reference proteome</keyword>